<proteinExistence type="predicted"/>
<reference evidence="2" key="1">
    <citation type="journal article" date="2023" name="Nat. Plants">
        <title>Single-cell RNA sequencing provides a high-resolution roadmap for understanding the multicellular compartmentation of specialized metabolism.</title>
        <authorList>
            <person name="Sun S."/>
            <person name="Shen X."/>
            <person name="Li Y."/>
            <person name="Li Y."/>
            <person name="Wang S."/>
            <person name="Li R."/>
            <person name="Zhang H."/>
            <person name="Shen G."/>
            <person name="Guo B."/>
            <person name="Wei J."/>
            <person name="Xu J."/>
            <person name="St-Pierre B."/>
            <person name="Chen S."/>
            <person name="Sun C."/>
        </authorList>
    </citation>
    <scope>NUCLEOTIDE SEQUENCE [LARGE SCALE GENOMIC DNA]</scope>
</reference>
<accession>A0ACC0ASG9</accession>
<dbReference type="Proteomes" id="UP001060085">
    <property type="component" value="Linkage Group LG05"/>
</dbReference>
<comment type="caution">
    <text evidence="1">The sequence shown here is derived from an EMBL/GenBank/DDBJ whole genome shotgun (WGS) entry which is preliminary data.</text>
</comment>
<keyword evidence="2" id="KW-1185">Reference proteome</keyword>
<gene>
    <name evidence="1" type="ORF">M9H77_22250</name>
</gene>
<evidence type="ECO:0000313" key="2">
    <source>
        <dbReference type="Proteomes" id="UP001060085"/>
    </source>
</evidence>
<protein>
    <submittedName>
        <fullName evidence="1">Uncharacterized protein</fullName>
    </submittedName>
</protein>
<name>A0ACC0ASG9_CATRO</name>
<dbReference type="EMBL" id="CM044705">
    <property type="protein sequence ID" value="KAI5662927.1"/>
    <property type="molecule type" value="Genomic_DNA"/>
</dbReference>
<sequence>MLPIQLDDIEAFWRTLEIDSYHPCSQEKDMDMDYDMCDLADLLDQISTGPITKVREMRLLAKGVLSLVLPEDLGMTLTSPLEVTATKGRRKTNSTKRDKFCFGSSSGSGSGSGSRRRGRPPSLSPVVYPSPCSTFPYTDVFPCFVYPFIENWKKVNGDGNCGYRVMVDFVFGDEYQ</sequence>
<organism evidence="1 2">
    <name type="scientific">Catharanthus roseus</name>
    <name type="common">Madagascar periwinkle</name>
    <name type="synonym">Vinca rosea</name>
    <dbReference type="NCBI Taxonomy" id="4058"/>
    <lineage>
        <taxon>Eukaryota</taxon>
        <taxon>Viridiplantae</taxon>
        <taxon>Streptophyta</taxon>
        <taxon>Embryophyta</taxon>
        <taxon>Tracheophyta</taxon>
        <taxon>Spermatophyta</taxon>
        <taxon>Magnoliopsida</taxon>
        <taxon>eudicotyledons</taxon>
        <taxon>Gunneridae</taxon>
        <taxon>Pentapetalae</taxon>
        <taxon>asterids</taxon>
        <taxon>lamiids</taxon>
        <taxon>Gentianales</taxon>
        <taxon>Apocynaceae</taxon>
        <taxon>Rauvolfioideae</taxon>
        <taxon>Vinceae</taxon>
        <taxon>Catharanthinae</taxon>
        <taxon>Catharanthus</taxon>
    </lineage>
</organism>
<evidence type="ECO:0000313" key="1">
    <source>
        <dbReference type="EMBL" id="KAI5662927.1"/>
    </source>
</evidence>